<dbReference type="CDD" id="cd02883">
    <property type="entry name" value="NUDIX_Hydrolase"/>
    <property type="match status" value="1"/>
</dbReference>
<reference evidence="3" key="1">
    <citation type="submission" date="2017-09" db="EMBL/GenBank/DDBJ databases">
        <title>Depth-based differentiation of microbial function through sediment-hosted aquifers and enrichment of novel symbionts in the deep terrestrial subsurface.</title>
        <authorList>
            <person name="Probst A.J."/>
            <person name="Ladd B."/>
            <person name="Jarett J.K."/>
            <person name="Geller-Mcgrath D.E."/>
            <person name="Sieber C.M.K."/>
            <person name="Emerson J.B."/>
            <person name="Anantharaman K."/>
            <person name="Thomas B.C."/>
            <person name="Malmstrom R."/>
            <person name="Stieglmeier M."/>
            <person name="Klingl A."/>
            <person name="Woyke T."/>
            <person name="Ryan C.M."/>
            <person name="Banfield J.F."/>
        </authorList>
    </citation>
    <scope>NUCLEOTIDE SEQUENCE [LARGE SCALE GENOMIC DNA]</scope>
</reference>
<evidence type="ECO:0000313" key="2">
    <source>
        <dbReference type="EMBL" id="PIS23329.1"/>
    </source>
</evidence>
<proteinExistence type="predicted"/>
<organism evidence="2 3">
    <name type="scientific">candidate division WWE3 bacterium CG08_land_8_20_14_0_20_40_13</name>
    <dbReference type="NCBI Taxonomy" id="1975084"/>
    <lineage>
        <taxon>Bacteria</taxon>
        <taxon>Katanobacteria</taxon>
    </lineage>
</organism>
<sequence length="141" mass="16433">MRQVVLGIIFRENNGVKEYLLITAKKYFGKYTGLFYPCGRHVEEGENPKQALIREVKEELGIVIKPIRELAKTGSDIANQETYWWECEKVPFEIEMGIDDNEIASVRWLEKEYILANPSLFWPATNSFFASYFKSQLTNEL</sequence>
<dbReference type="EMBL" id="PEYT01000004">
    <property type="protein sequence ID" value="PIS23329.1"/>
    <property type="molecule type" value="Genomic_DNA"/>
</dbReference>
<dbReference type="Pfam" id="PF00293">
    <property type="entry name" value="NUDIX"/>
    <property type="match status" value="1"/>
</dbReference>
<dbReference type="Gene3D" id="3.90.79.10">
    <property type="entry name" value="Nucleoside Triphosphate Pyrophosphohydrolase"/>
    <property type="match status" value="1"/>
</dbReference>
<protein>
    <recommendedName>
        <fullName evidence="1">Nudix hydrolase domain-containing protein</fullName>
    </recommendedName>
</protein>
<dbReference type="InterPro" id="IPR000086">
    <property type="entry name" value="NUDIX_hydrolase_dom"/>
</dbReference>
<dbReference type="InterPro" id="IPR015797">
    <property type="entry name" value="NUDIX_hydrolase-like_dom_sf"/>
</dbReference>
<comment type="caution">
    <text evidence="2">The sequence shown here is derived from an EMBL/GenBank/DDBJ whole genome shotgun (WGS) entry which is preliminary data.</text>
</comment>
<feature type="domain" description="Nudix hydrolase" evidence="1">
    <location>
        <begin position="1"/>
        <end position="131"/>
    </location>
</feature>
<dbReference type="AlphaFoldDB" id="A0A2H0XGQ1"/>
<dbReference type="Proteomes" id="UP000230340">
    <property type="component" value="Unassembled WGS sequence"/>
</dbReference>
<name>A0A2H0XGQ1_UNCKA</name>
<dbReference type="SUPFAM" id="SSF55811">
    <property type="entry name" value="Nudix"/>
    <property type="match status" value="1"/>
</dbReference>
<evidence type="ECO:0000259" key="1">
    <source>
        <dbReference type="PROSITE" id="PS51462"/>
    </source>
</evidence>
<dbReference type="PROSITE" id="PS51462">
    <property type="entry name" value="NUDIX"/>
    <property type="match status" value="1"/>
</dbReference>
<evidence type="ECO:0000313" key="3">
    <source>
        <dbReference type="Proteomes" id="UP000230340"/>
    </source>
</evidence>
<accession>A0A2H0XGQ1</accession>
<gene>
    <name evidence="2" type="ORF">COT49_00570</name>
</gene>